<dbReference type="InterPro" id="IPR044647">
    <property type="entry name" value="RTNLB17/18/21"/>
</dbReference>
<evidence type="ECO:0000256" key="6">
    <source>
        <dbReference type="RuleBase" id="RU363132"/>
    </source>
</evidence>
<dbReference type="InterPro" id="IPR003388">
    <property type="entry name" value="Reticulon"/>
</dbReference>
<keyword evidence="3 6" id="KW-0256">Endoplasmic reticulum</keyword>
<evidence type="ECO:0000256" key="1">
    <source>
        <dbReference type="ARBA" id="ARBA00004477"/>
    </source>
</evidence>
<evidence type="ECO:0000259" key="8">
    <source>
        <dbReference type="PROSITE" id="PS50845"/>
    </source>
</evidence>
<feature type="domain" description="Reticulon" evidence="8">
    <location>
        <begin position="357"/>
        <end position="560"/>
    </location>
</feature>
<dbReference type="PROSITE" id="PS50845">
    <property type="entry name" value="RETICULON"/>
    <property type="match status" value="1"/>
</dbReference>
<feature type="region of interest" description="Disordered" evidence="7">
    <location>
        <begin position="610"/>
        <end position="670"/>
    </location>
</feature>
<evidence type="ECO:0000256" key="4">
    <source>
        <dbReference type="ARBA" id="ARBA00022989"/>
    </source>
</evidence>
<gene>
    <name evidence="9" type="ORF">URODEC1_LOCUS63644</name>
</gene>
<feature type="transmembrane region" description="Helical" evidence="6">
    <location>
        <begin position="559"/>
        <end position="586"/>
    </location>
</feature>
<evidence type="ECO:0000256" key="3">
    <source>
        <dbReference type="ARBA" id="ARBA00022824"/>
    </source>
</evidence>
<feature type="region of interest" description="Disordered" evidence="7">
    <location>
        <begin position="325"/>
        <end position="345"/>
    </location>
</feature>
<name>A0ABC9BAL3_9POAL</name>
<feature type="region of interest" description="Disordered" evidence="7">
    <location>
        <begin position="72"/>
        <end position="101"/>
    </location>
</feature>
<dbReference type="Proteomes" id="UP001497457">
    <property type="component" value="Chromosome 25rd"/>
</dbReference>
<evidence type="ECO:0000256" key="5">
    <source>
        <dbReference type="ARBA" id="ARBA00023136"/>
    </source>
</evidence>
<keyword evidence="4 6" id="KW-1133">Transmembrane helix</keyword>
<feature type="region of interest" description="Disordered" evidence="7">
    <location>
        <begin position="173"/>
        <end position="271"/>
    </location>
</feature>
<keyword evidence="10" id="KW-1185">Reference proteome</keyword>
<feature type="compositionally biased region" description="Basic and acidic residues" evidence="7">
    <location>
        <begin position="173"/>
        <end position="183"/>
    </location>
</feature>
<dbReference type="PANTHER" id="PTHR46626:SF1">
    <property type="entry name" value="RETICULON-LIKE PROTEIN B21"/>
    <property type="match status" value="1"/>
</dbReference>
<feature type="compositionally biased region" description="Acidic residues" evidence="7">
    <location>
        <begin position="184"/>
        <end position="211"/>
    </location>
</feature>
<feature type="transmembrane region" description="Helical" evidence="6">
    <location>
        <begin position="391"/>
        <end position="410"/>
    </location>
</feature>
<dbReference type="PANTHER" id="PTHR46626">
    <property type="entry name" value="RETICULON-LIKE PROTEIN B17"/>
    <property type="match status" value="1"/>
</dbReference>
<feature type="transmembrane region" description="Helical" evidence="6">
    <location>
        <begin position="369"/>
        <end position="385"/>
    </location>
</feature>
<proteinExistence type="predicted"/>
<evidence type="ECO:0000313" key="10">
    <source>
        <dbReference type="Proteomes" id="UP001497457"/>
    </source>
</evidence>
<keyword evidence="2 6" id="KW-0812">Transmembrane</keyword>
<evidence type="ECO:0000256" key="7">
    <source>
        <dbReference type="SAM" id="MobiDB-lite"/>
    </source>
</evidence>
<feature type="region of interest" description="Disordered" evidence="7">
    <location>
        <begin position="1"/>
        <end position="29"/>
    </location>
</feature>
<evidence type="ECO:0000256" key="2">
    <source>
        <dbReference type="ARBA" id="ARBA00022692"/>
    </source>
</evidence>
<dbReference type="Pfam" id="PF02453">
    <property type="entry name" value="Reticulon"/>
    <property type="match status" value="1"/>
</dbReference>
<organism evidence="9 10">
    <name type="scientific">Urochloa decumbens</name>
    <dbReference type="NCBI Taxonomy" id="240449"/>
    <lineage>
        <taxon>Eukaryota</taxon>
        <taxon>Viridiplantae</taxon>
        <taxon>Streptophyta</taxon>
        <taxon>Embryophyta</taxon>
        <taxon>Tracheophyta</taxon>
        <taxon>Spermatophyta</taxon>
        <taxon>Magnoliopsida</taxon>
        <taxon>Liliopsida</taxon>
        <taxon>Poales</taxon>
        <taxon>Poaceae</taxon>
        <taxon>PACMAD clade</taxon>
        <taxon>Panicoideae</taxon>
        <taxon>Panicodae</taxon>
        <taxon>Paniceae</taxon>
        <taxon>Melinidinae</taxon>
        <taxon>Urochloa</taxon>
    </lineage>
</organism>
<accession>A0ABC9BAL3</accession>
<reference evidence="9 10" key="2">
    <citation type="submission" date="2024-10" db="EMBL/GenBank/DDBJ databases">
        <authorList>
            <person name="Ryan C."/>
        </authorList>
    </citation>
    <scope>NUCLEOTIDE SEQUENCE [LARGE SCALE GENOMIC DNA]</scope>
</reference>
<dbReference type="EMBL" id="OZ075135">
    <property type="protein sequence ID" value="CAL4997988.1"/>
    <property type="molecule type" value="Genomic_DNA"/>
</dbReference>
<protein>
    <recommendedName>
        <fullName evidence="6">Reticulon-like protein</fullName>
    </recommendedName>
</protein>
<dbReference type="AlphaFoldDB" id="A0ABC9BAL3"/>
<reference evidence="10" key="1">
    <citation type="submission" date="2024-06" db="EMBL/GenBank/DDBJ databases">
        <authorList>
            <person name="Ryan C."/>
        </authorList>
    </citation>
    <scope>NUCLEOTIDE SEQUENCE [LARGE SCALE GENOMIC DNA]</scope>
</reference>
<comment type="subcellular location">
    <subcellularLocation>
        <location evidence="1 6">Endoplasmic reticulum membrane</location>
        <topology evidence="1 6">Multi-pass membrane protein</topology>
    </subcellularLocation>
</comment>
<sequence length="670" mass="73197">MQQQGSTAATGGRRRVSVRGSAASSALAGSSVWEARMRMDEVKGGVKVFSAGGGDEPADEEGMRVYRRLRRNQSDGTGGAGGSGAAAAAAKKRRNWKASEPVTAIGDLRKSRSDAAAAVATAVTPTTTTITTTAVVARRSLARVTTPEKKVALAAPAGAEVKEVVVVEVHKAPQAEEEAKGVVEEPEEEELDDGADELDDDELETEEEEKEMLDHMAIDNDETALHQVEDDDNEDLEPPTKARIKPTLSAYDERAANPEPVKPPPEKKLTSPIDLRAINPEPMTPPPVEKKTTPIIVHRMTNFEAGKPSPDKKALPTIGRRTLKQEPVSTPPVEEDYEEIQGRPSQPIRSHERMQNIVNLVMWRDVSKSALVFGFGTFLLISSSYAKDLNFNTITAASYAGLIYLGLRFLRKSILNRGETVDCDDERDSERCYLVGEEEAIWLLRMVLPYINEVLLNLRSLFSGEPATTMKLALLLFAMARCGNFVTLWTLAKLVFFGVFIIPKVCSSYSTQLARYGVNSTTCSHLSESSSLMASGSQHGKFWLERFRDAWESCSHKKAVVAAVFTLVWNVSSTVARVWAVFMLVVAMKLYQQRMVEFGWTSTVEDGAAADDEAAAEAHGEEPPAKPSPSRAQGTAQVFGTAAAPRHRRAPVSGEFARERLRVRGGIQPR</sequence>
<dbReference type="GO" id="GO:0005789">
    <property type="term" value="C:endoplasmic reticulum membrane"/>
    <property type="evidence" value="ECO:0007669"/>
    <property type="project" value="UniProtKB-SubCell"/>
</dbReference>
<evidence type="ECO:0000313" key="9">
    <source>
        <dbReference type="EMBL" id="CAL4997988.1"/>
    </source>
</evidence>
<feature type="compositionally biased region" description="Basic and acidic residues" evidence="7">
    <location>
        <begin position="212"/>
        <end position="228"/>
    </location>
</feature>
<keyword evidence="5 6" id="KW-0472">Membrane</keyword>
<feature type="compositionally biased region" description="Low complexity" evidence="7">
    <location>
        <begin position="18"/>
        <end position="29"/>
    </location>
</feature>
<feature type="transmembrane region" description="Helical" evidence="6">
    <location>
        <begin position="472"/>
        <end position="502"/>
    </location>
</feature>